<dbReference type="FunFam" id="3.30.40.10:FF:000183">
    <property type="entry name" value="putative E3 ubiquitin-protein ligase UBR7"/>
    <property type="match status" value="1"/>
</dbReference>
<feature type="domain" description="UBR-type" evidence="18">
    <location>
        <begin position="51"/>
        <end position="123"/>
    </location>
</feature>
<evidence type="ECO:0000256" key="12">
    <source>
        <dbReference type="ARBA" id="ARBA00055627"/>
    </source>
</evidence>
<dbReference type="RefSeq" id="XP_019640898.1">
    <property type="nucleotide sequence ID" value="XM_019785339.1"/>
</dbReference>
<name>A0A6P4ZVG8_BRABE</name>
<dbReference type="InterPro" id="IPR011011">
    <property type="entry name" value="Znf_FYVE_PHD"/>
</dbReference>
<gene>
    <name evidence="20" type="primary">LOC109482574</name>
</gene>
<evidence type="ECO:0000256" key="4">
    <source>
        <dbReference type="ARBA" id="ARBA00022499"/>
    </source>
</evidence>
<evidence type="ECO:0000256" key="13">
    <source>
        <dbReference type="ARBA" id="ARBA00071060"/>
    </source>
</evidence>
<evidence type="ECO:0000256" key="8">
    <source>
        <dbReference type="ARBA" id="ARBA00022771"/>
    </source>
</evidence>
<evidence type="ECO:0000256" key="1">
    <source>
        <dbReference type="ARBA" id="ARBA00000900"/>
    </source>
</evidence>
<dbReference type="InterPro" id="IPR013083">
    <property type="entry name" value="Znf_RING/FYVE/PHD"/>
</dbReference>
<feature type="compositionally biased region" description="Polar residues" evidence="17">
    <location>
        <begin position="276"/>
        <end position="289"/>
    </location>
</feature>
<sequence length="474" mass="52025">MAEAGSSGTKRPFSEVDNDEEQEGVSMLDVLEEDEELEEAASAVLGGSDDQHCTYIQGYLPRQALYACGTCTPEVMDPACICLACSYECHEGHELYELYTKRNFRCDCGNSKFPDNKCKLDPNKAPVNPDNKYNHNFHGLYCICDRPYPDPDDEIEDEMIQCVVCEDWYHGRHLSCSPPSSVSYQEMVCGACMKRCSFLWAYTVHSIETTVVKKEESAAVVDVESVSTSPSGTKSLKGAGDAATTVKTETGSSGEPSDAAQHVTLPNGSKPVTAVTADSTEGATTSAESAENKEGLNGAKPAAVNKETAAASDAATACEAQSTSGTAVDSKKECKLQDLQDRGVTVGDHAVFWSQGWRAKLCTCDTCKGLYEEKKVTFLQNEGDTVLAYEQRGQTGQPQGSTYEKGMEEFSKINRIQQVEVLHGYNDMKDNLRDYLKTFAEQGKVVTESDIREFFMRMQDRRRQQAAGVQFNCR</sequence>
<organism evidence="19 20">
    <name type="scientific">Branchiostoma belcheri</name>
    <name type="common">Amphioxus</name>
    <dbReference type="NCBI Taxonomy" id="7741"/>
    <lineage>
        <taxon>Eukaryota</taxon>
        <taxon>Metazoa</taxon>
        <taxon>Chordata</taxon>
        <taxon>Cephalochordata</taxon>
        <taxon>Leptocardii</taxon>
        <taxon>Amphioxiformes</taxon>
        <taxon>Branchiostomatidae</taxon>
        <taxon>Branchiostoma</taxon>
    </lineage>
</organism>
<dbReference type="Proteomes" id="UP000515135">
    <property type="component" value="Unplaced"/>
</dbReference>
<keyword evidence="5" id="KW-0597">Phosphoprotein</keyword>
<dbReference type="GeneID" id="109482574"/>
<dbReference type="PROSITE" id="PS51157">
    <property type="entry name" value="ZF_UBR"/>
    <property type="match status" value="1"/>
</dbReference>
<dbReference type="Gene3D" id="3.30.40.10">
    <property type="entry name" value="Zinc/RING finger domain, C3HC4 (zinc finger)"/>
    <property type="match status" value="1"/>
</dbReference>
<evidence type="ECO:0000313" key="20">
    <source>
        <dbReference type="RefSeq" id="XP_019640898.1"/>
    </source>
</evidence>
<evidence type="ECO:0000256" key="11">
    <source>
        <dbReference type="ARBA" id="ARBA00022843"/>
    </source>
</evidence>
<dbReference type="PANTHER" id="PTHR13513">
    <property type="entry name" value="E3 UBIQUITIN-PROTEIN LIGASE UBR7"/>
    <property type="match status" value="1"/>
</dbReference>
<protein>
    <recommendedName>
        <fullName evidence="13">Putative E3 ubiquitin-protein ligase UBR7</fullName>
        <ecNumber evidence="3">2.3.2.27</ecNumber>
    </recommendedName>
    <alternativeName>
        <fullName evidence="14">N-recognin-7</fullName>
    </alternativeName>
    <alternativeName>
        <fullName evidence="15">RING-type E3 ubiquitin transferase UBR7</fullName>
    </alternativeName>
</protein>
<dbReference type="EC" id="2.3.2.27" evidence="3"/>
<keyword evidence="19" id="KW-1185">Reference proteome</keyword>
<keyword evidence="6" id="KW-0808">Transferase</keyword>
<proteinExistence type="predicted"/>
<evidence type="ECO:0000256" key="6">
    <source>
        <dbReference type="ARBA" id="ARBA00022679"/>
    </source>
</evidence>
<keyword evidence="9" id="KW-0833">Ubl conjugation pathway</keyword>
<dbReference type="CDD" id="cd15542">
    <property type="entry name" value="PHD_UBR7"/>
    <property type="match status" value="1"/>
</dbReference>
<dbReference type="InterPro" id="IPR047506">
    <property type="entry name" value="UBR7-like_UBR-box"/>
</dbReference>
<reference evidence="20" key="1">
    <citation type="submission" date="2025-08" db="UniProtKB">
        <authorList>
            <consortium name="RefSeq"/>
        </authorList>
    </citation>
    <scope>IDENTIFICATION</scope>
    <source>
        <tissue evidence="20">Gonad</tissue>
    </source>
</reference>
<keyword evidence="8" id="KW-0863">Zinc-finger</keyword>
<evidence type="ECO:0000256" key="5">
    <source>
        <dbReference type="ARBA" id="ARBA00022553"/>
    </source>
</evidence>
<evidence type="ECO:0000256" key="14">
    <source>
        <dbReference type="ARBA" id="ARBA00078314"/>
    </source>
</evidence>
<evidence type="ECO:0000313" key="19">
    <source>
        <dbReference type="Proteomes" id="UP000515135"/>
    </source>
</evidence>
<comment type="pathway">
    <text evidence="2">Protein modification; protein ubiquitination.</text>
</comment>
<dbReference type="PANTHER" id="PTHR13513:SF9">
    <property type="entry name" value="E3 UBIQUITIN-PROTEIN LIGASE UBR7-RELATED"/>
    <property type="match status" value="1"/>
</dbReference>
<keyword evidence="11" id="KW-0832">Ubl conjugation</keyword>
<evidence type="ECO:0000256" key="9">
    <source>
        <dbReference type="ARBA" id="ARBA00022786"/>
    </source>
</evidence>
<feature type="zinc finger region" description="UBR-type" evidence="16">
    <location>
        <begin position="51"/>
        <end position="123"/>
    </location>
</feature>
<dbReference type="GO" id="GO:0005737">
    <property type="term" value="C:cytoplasm"/>
    <property type="evidence" value="ECO:0007669"/>
    <property type="project" value="TreeGrafter"/>
</dbReference>
<dbReference type="CDD" id="cd19677">
    <property type="entry name" value="UBR-box_UBR7"/>
    <property type="match status" value="1"/>
</dbReference>
<dbReference type="GO" id="GO:0061630">
    <property type="term" value="F:ubiquitin protein ligase activity"/>
    <property type="evidence" value="ECO:0007669"/>
    <property type="project" value="UniProtKB-EC"/>
</dbReference>
<evidence type="ECO:0000256" key="17">
    <source>
        <dbReference type="SAM" id="MobiDB-lite"/>
    </source>
</evidence>
<evidence type="ECO:0000256" key="16">
    <source>
        <dbReference type="PROSITE-ProRule" id="PRU00508"/>
    </source>
</evidence>
<dbReference type="KEGG" id="bbel:109482574"/>
<comment type="catalytic activity">
    <reaction evidence="1">
        <text>S-ubiquitinyl-[E2 ubiquitin-conjugating enzyme]-L-cysteine + [acceptor protein]-L-lysine = [E2 ubiquitin-conjugating enzyme]-L-cysteine + N(6)-ubiquitinyl-[acceptor protein]-L-lysine.</text>
        <dbReference type="EC" id="2.3.2.27"/>
    </reaction>
</comment>
<feature type="compositionally biased region" description="Polar residues" evidence="17">
    <location>
        <begin position="245"/>
        <end position="255"/>
    </location>
</feature>
<keyword evidence="7" id="KW-0479">Metal-binding</keyword>
<evidence type="ECO:0000256" key="2">
    <source>
        <dbReference type="ARBA" id="ARBA00004906"/>
    </source>
</evidence>
<evidence type="ECO:0000256" key="15">
    <source>
        <dbReference type="ARBA" id="ARBA00083573"/>
    </source>
</evidence>
<accession>A0A6P4ZVG8</accession>
<dbReference type="AlphaFoldDB" id="A0A6P4ZVG8"/>
<keyword evidence="10" id="KW-0862">Zinc</keyword>
<dbReference type="OrthoDB" id="10262564at2759"/>
<feature type="region of interest" description="Disordered" evidence="17">
    <location>
        <begin position="222"/>
        <end position="298"/>
    </location>
</feature>
<dbReference type="InterPro" id="IPR003126">
    <property type="entry name" value="Znf_UBR"/>
</dbReference>
<dbReference type="SMART" id="SM00396">
    <property type="entry name" value="ZnF_UBR1"/>
    <property type="match status" value="1"/>
</dbReference>
<dbReference type="InterPro" id="IPR040204">
    <property type="entry name" value="UBR7"/>
</dbReference>
<dbReference type="SUPFAM" id="SSF57903">
    <property type="entry name" value="FYVE/PHD zinc finger"/>
    <property type="match status" value="1"/>
</dbReference>
<comment type="function">
    <text evidence="12">E3 ubiquitin-protein ligase which is a component of the N-end rule pathway. Recognizes and binds to proteins bearing specific N-terminal residues that are destabilizing according to the N-end rule, leading to their ubiquitination and subsequent degradation.</text>
</comment>
<feature type="region of interest" description="Disordered" evidence="17">
    <location>
        <begin position="1"/>
        <end position="26"/>
    </location>
</feature>
<evidence type="ECO:0000256" key="7">
    <source>
        <dbReference type="ARBA" id="ARBA00022723"/>
    </source>
</evidence>
<evidence type="ECO:0000256" key="10">
    <source>
        <dbReference type="ARBA" id="ARBA00022833"/>
    </source>
</evidence>
<keyword evidence="4" id="KW-1017">Isopeptide bond</keyword>
<evidence type="ECO:0000259" key="18">
    <source>
        <dbReference type="PROSITE" id="PS51157"/>
    </source>
</evidence>
<dbReference type="Pfam" id="PF02207">
    <property type="entry name" value="zf-UBR"/>
    <property type="match status" value="1"/>
</dbReference>
<evidence type="ECO:0000256" key="3">
    <source>
        <dbReference type="ARBA" id="ARBA00012483"/>
    </source>
</evidence>
<dbReference type="GO" id="GO:0008270">
    <property type="term" value="F:zinc ion binding"/>
    <property type="evidence" value="ECO:0007669"/>
    <property type="project" value="UniProtKB-KW"/>
</dbReference>